<dbReference type="InterPro" id="IPR014001">
    <property type="entry name" value="Helicase_ATP-bd"/>
</dbReference>
<comment type="catalytic activity">
    <reaction evidence="7">
        <text>ATP + H2O = ADP + phosphate + H(+)</text>
        <dbReference type="Rhea" id="RHEA:13065"/>
        <dbReference type="ChEBI" id="CHEBI:15377"/>
        <dbReference type="ChEBI" id="CHEBI:15378"/>
        <dbReference type="ChEBI" id="CHEBI:30616"/>
        <dbReference type="ChEBI" id="CHEBI:43474"/>
        <dbReference type="ChEBI" id="CHEBI:456216"/>
        <dbReference type="EC" id="3.6.4.13"/>
    </reaction>
</comment>
<evidence type="ECO:0000259" key="9">
    <source>
        <dbReference type="PROSITE" id="PS51192"/>
    </source>
</evidence>
<evidence type="ECO:0000256" key="5">
    <source>
        <dbReference type="ARBA" id="ARBA00022806"/>
    </source>
</evidence>
<dbReference type="PROSITE" id="PS51194">
    <property type="entry name" value="HELICASE_CTER"/>
    <property type="match status" value="1"/>
</dbReference>
<evidence type="ECO:0000256" key="4">
    <source>
        <dbReference type="ARBA" id="ARBA00022801"/>
    </source>
</evidence>
<feature type="domain" description="Helicase C-terminal" evidence="10">
    <location>
        <begin position="664"/>
        <end position="848"/>
    </location>
</feature>
<dbReference type="SMART" id="SM00847">
    <property type="entry name" value="HA2"/>
    <property type="match status" value="1"/>
</dbReference>
<dbReference type="PANTHER" id="PTHR18934:SF99">
    <property type="entry name" value="ATP-DEPENDENT RNA HELICASE DHX37-RELATED"/>
    <property type="match status" value="1"/>
</dbReference>
<evidence type="ECO:0000259" key="10">
    <source>
        <dbReference type="PROSITE" id="PS51194"/>
    </source>
</evidence>
<keyword evidence="5" id="KW-0347">Helicase</keyword>
<feature type="compositionally biased region" description="Basic residues" evidence="8">
    <location>
        <begin position="11"/>
        <end position="29"/>
    </location>
</feature>
<feature type="region of interest" description="Disordered" evidence="8">
    <location>
        <begin position="1"/>
        <end position="78"/>
    </location>
</feature>
<evidence type="ECO:0000256" key="7">
    <source>
        <dbReference type="ARBA" id="ARBA00047984"/>
    </source>
</evidence>
<feature type="compositionally biased region" description="Low complexity" evidence="8">
    <location>
        <begin position="264"/>
        <end position="276"/>
    </location>
</feature>
<gene>
    <name evidence="11" type="ORF">NP233_g5510</name>
</gene>
<dbReference type="CDD" id="cd18791">
    <property type="entry name" value="SF2_C_RHA"/>
    <property type="match status" value="1"/>
</dbReference>
<sequence length="1197" mass="132894">MPPTRQEYNAKARRSTAGVRKKGKLKRRTSKDQTEDANPNAEIIIPKTEQTKELDKRQQLREELRAQSDNWSSKKKKRLEKYIDKKLKKEERILIFEKLAKSQNGVSSSLLQSSSTLGSGKTLTHEERLEKDEDLQVRHAIQGRAGKRKRRSAVMDTRDFTDDLEGENDRLSGSEVGSDDEAHSVPVKPAAEEVQVEQAKTLQVGQSQTSVINVPVVIGSALRRNEDGTIAVPVVRRKSIKSEGGIGKWRFSRSETTPYEGTNSSFDSSGSAYDSDSGQEDVQNNSEEKVGQSAGRGSDSDDDKSEKEGGGEEQPQSSKRPAFKEWAMKQLSQAKGYVVDPTQQDNAVHSANSPPKRPPKRRKIDEAEKMRGPMGEKLALPSTAFALGVLKLGKAASGSKPYAKPTTINRPKDVEEARLLLPIVSEEQPIMEAIMLNPVVVICGETGSGKTTQVPQFLYEAGFGNPDSETPGMIGITQPRRVAAISMANRVAHELSLTSSQVSYQIRYDATVSSSTSIKFMTDGVLLRELATDFLLSKYSVVVIDEAHERSINTDILIGVLSRVIKLREEMWKEGKAGAKLLRLIIMSATLRVSDFVENKSLFPTPPPIVNVPARQHPVTIHFSRRTSPDYVTDAIKKACKIHARLPPGGILIFLTGQNEITADIEAEDMEIDLQDQAQLDSDFNENMGDADEHVLEGDLDEDIDQELGIDTEESEVPMHVVPLYSLLPSEKQMEVFKPPPANARLVVVATNIAETSLTIPGIKYVIDCGRAKERRYDVTNGIQTFQIDWISKASASQRAGRAGRTGPGHCYRLYSSALFENYFQQFSAPEILRAPIEGVVLQMKNMHIDTVVNFPFPTPPDRFALQQAEKVLTHLGALAKSTSPASNREMVDSQVTDLGRTMALFPLPPRFSRMLAAGQHHQCLPYIIAMVSIMSVGDPFLYEEAIQEGDSTQEDSEDISYLTNETVKAKEMRRLRRKEYFQSQHRHASLGNFTSDILKALSVVGAYEYQGGGVEFCSQHFVRFKAMEEIHKLRAQITNIMRLYFPETRAEFSAKLTPPNKIQVKVLKQLVAAAFIDQIAVRKDLTEHKGSSGGAQYSNSHSIPYRAMGISEDVFLHPSSVLSDRPPPDYIAFQEVVRTSRVFVKGLTTVNPAWLSSLGKSTLCTYSKPFKRTDGTLMITPRFGPEGWELPAVKAE</sequence>
<dbReference type="InterPro" id="IPR007502">
    <property type="entry name" value="Helicase-assoc_dom"/>
</dbReference>
<feature type="compositionally biased region" description="Basic and acidic residues" evidence="8">
    <location>
        <begin position="123"/>
        <end position="137"/>
    </location>
</feature>
<dbReference type="GO" id="GO:0000462">
    <property type="term" value="P:maturation of SSU-rRNA from tricistronic rRNA transcript (SSU-rRNA, 5.8S rRNA, LSU-rRNA)"/>
    <property type="evidence" value="ECO:0007669"/>
    <property type="project" value="TreeGrafter"/>
</dbReference>
<evidence type="ECO:0000256" key="2">
    <source>
        <dbReference type="ARBA" id="ARBA00012552"/>
    </source>
</evidence>
<keyword evidence="12" id="KW-1185">Reference proteome</keyword>
<dbReference type="CDD" id="cd17982">
    <property type="entry name" value="DEXHc_DHX37"/>
    <property type="match status" value="1"/>
</dbReference>
<evidence type="ECO:0000256" key="8">
    <source>
        <dbReference type="SAM" id="MobiDB-lite"/>
    </source>
</evidence>
<dbReference type="Gene3D" id="1.20.120.1080">
    <property type="match status" value="1"/>
</dbReference>
<keyword evidence="3" id="KW-0547">Nucleotide-binding</keyword>
<dbReference type="GO" id="GO:0005730">
    <property type="term" value="C:nucleolus"/>
    <property type="evidence" value="ECO:0007669"/>
    <property type="project" value="TreeGrafter"/>
</dbReference>
<dbReference type="SUPFAM" id="SSF52540">
    <property type="entry name" value="P-loop containing nucleoside triphosphate hydrolases"/>
    <property type="match status" value="1"/>
</dbReference>
<dbReference type="AlphaFoldDB" id="A0AAD5YRT8"/>
<feature type="compositionally biased region" description="Basic and acidic residues" evidence="8">
    <location>
        <begin position="156"/>
        <end position="172"/>
    </location>
</feature>
<dbReference type="Gene3D" id="3.40.50.300">
    <property type="entry name" value="P-loop containing nucleotide triphosphate hydrolases"/>
    <property type="match status" value="2"/>
</dbReference>
<proteinExistence type="inferred from homology"/>
<accession>A0AAD5YRT8</accession>
<dbReference type="EC" id="3.6.4.13" evidence="2"/>
<dbReference type="EMBL" id="JANIEX010000326">
    <property type="protein sequence ID" value="KAJ3568750.1"/>
    <property type="molecule type" value="Genomic_DNA"/>
</dbReference>
<dbReference type="SMART" id="SM00490">
    <property type="entry name" value="HELICc"/>
    <property type="match status" value="1"/>
</dbReference>
<dbReference type="Pfam" id="PF07717">
    <property type="entry name" value="OB_NTP_bind"/>
    <property type="match status" value="1"/>
</dbReference>
<comment type="caution">
    <text evidence="11">The sequence shown here is derived from an EMBL/GenBank/DDBJ whole genome shotgun (WGS) entry which is preliminary data.</text>
</comment>
<dbReference type="SMART" id="SM00487">
    <property type="entry name" value="DEXDc"/>
    <property type="match status" value="1"/>
</dbReference>
<dbReference type="FunFam" id="3.40.50.300:FF:000637">
    <property type="entry name" value="ATP-dependent RNA helicase DHX37/DHR1"/>
    <property type="match status" value="1"/>
</dbReference>
<feature type="region of interest" description="Disordered" evidence="8">
    <location>
        <begin position="103"/>
        <end position="185"/>
    </location>
</feature>
<name>A0AAD5YRT8_9AGAR</name>
<evidence type="ECO:0000256" key="1">
    <source>
        <dbReference type="ARBA" id="ARBA00008792"/>
    </source>
</evidence>
<dbReference type="GO" id="GO:1990904">
    <property type="term" value="C:ribonucleoprotein complex"/>
    <property type="evidence" value="ECO:0007669"/>
    <property type="project" value="UniProtKB-ARBA"/>
</dbReference>
<dbReference type="GO" id="GO:0003723">
    <property type="term" value="F:RNA binding"/>
    <property type="evidence" value="ECO:0007669"/>
    <property type="project" value="TreeGrafter"/>
</dbReference>
<dbReference type="GO" id="GO:0003724">
    <property type="term" value="F:RNA helicase activity"/>
    <property type="evidence" value="ECO:0007669"/>
    <property type="project" value="UniProtKB-EC"/>
</dbReference>
<feature type="compositionally biased region" description="Basic and acidic residues" evidence="8">
    <location>
        <begin position="49"/>
        <end position="66"/>
    </location>
</feature>
<dbReference type="Pfam" id="PF21010">
    <property type="entry name" value="HA2_C"/>
    <property type="match status" value="1"/>
</dbReference>
<dbReference type="InterPro" id="IPR048333">
    <property type="entry name" value="HA2_WH"/>
</dbReference>
<protein>
    <recommendedName>
        <fullName evidence="2">RNA helicase</fullName>
        <ecNumber evidence="2">3.6.4.13</ecNumber>
    </recommendedName>
</protein>
<keyword evidence="4" id="KW-0378">Hydrolase</keyword>
<evidence type="ECO:0000313" key="11">
    <source>
        <dbReference type="EMBL" id="KAJ3568750.1"/>
    </source>
</evidence>
<evidence type="ECO:0000313" key="12">
    <source>
        <dbReference type="Proteomes" id="UP001213000"/>
    </source>
</evidence>
<organism evidence="11 12">
    <name type="scientific">Leucocoprinus birnbaumii</name>
    <dbReference type="NCBI Taxonomy" id="56174"/>
    <lineage>
        <taxon>Eukaryota</taxon>
        <taxon>Fungi</taxon>
        <taxon>Dikarya</taxon>
        <taxon>Basidiomycota</taxon>
        <taxon>Agaricomycotina</taxon>
        <taxon>Agaricomycetes</taxon>
        <taxon>Agaricomycetidae</taxon>
        <taxon>Agaricales</taxon>
        <taxon>Agaricineae</taxon>
        <taxon>Agaricaceae</taxon>
        <taxon>Leucocoprinus</taxon>
    </lineage>
</organism>
<dbReference type="PANTHER" id="PTHR18934">
    <property type="entry name" value="ATP-DEPENDENT RNA HELICASE"/>
    <property type="match status" value="1"/>
</dbReference>
<feature type="domain" description="Helicase ATP-binding" evidence="9">
    <location>
        <begin position="431"/>
        <end position="609"/>
    </location>
</feature>
<dbReference type="InterPro" id="IPR011709">
    <property type="entry name" value="DEAD-box_helicase_OB_fold"/>
</dbReference>
<dbReference type="Pfam" id="PF00270">
    <property type="entry name" value="DEAD"/>
    <property type="match status" value="1"/>
</dbReference>
<comment type="similarity">
    <text evidence="1">Belongs to the DEAD box helicase family. DEAH subfamily.</text>
</comment>
<feature type="compositionally biased region" description="Polar residues" evidence="8">
    <location>
        <begin position="254"/>
        <end position="263"/>
    </location>
</feature>
<dbReference type="Pfam" id="PF04408">
    <property type="entry name" value="WHD_HA2"/>
    <property type="match status" value="1"/>
</dbReference>
<dbReference type="InterPro" id="IPR027417">
    <property type="entry name" value="P-loop_NTPase"/>
</dbReference>
<dbReference type="Proteomes" id="UP001213000">
    <property type="component" value="Unassembled WGS sequence"/>
</dbReference>
<dbReference type="GO" id="GO:0016787">
    <property type="term" value="F:hydrolase activity"/>
    <property type="evidence" value="ECO:0007669"/>
    <property type="project" value="UniProtKB-KW"/>
</dbReference>
<dbReference type="PROSITE" id="PS00690">
    <property type="entry name" value="DEAH_ATP_HELICASE"/>
    <property type="match status" value="1"/>
</dbReference>
<feature type="region of interest" description="Disordered" evidence="8">
    <location>
        <begin position="243"/>
        <end position="322"/>
    </location>
</feature>
<evidence type="ECO:0000256" key="6">
    <source>
        <dbReference type="ARBA" id="ARBA00022840"/>
    </source>
</evidence>
<dbReference type="InterPro" id="IPR011545">
    <property type="entry name" value="DEAD/DEAH_box_helicase_dom"/>
</dbReference>
<feature type="compositionally biased region" description="Low complexity" evidence="8">
    <location>
        <begin position="105"/>
        <end position="122"/>
    </location>
</feature>
<keyword evidence="6" id="KW-0067">ATP-binding</keyword>
<dbReference type="InterPro" id="IPR002464">
    <property type="entry name" value="DNA/RNA_helicase_DEAH_CS"/>
</dbReference>
<dbReference type="InterPro" id="IPR001650">
    <property type="entry name" value="Helicase_C-like"/>
</dbReference>
<evidence type="ECO:0000256" key="3">
    <source>
        <dbReference type="ARBA" id="ARBA00022741"/>
    </source>
</evidence>
<dbReference type="GO" id="GO:0005524">
    <property type="term" value="F:ATP binding"/>
    <property type="evidence" value="ECO:0007669"/>
    <property type="project" value="UniProtKB-KW"/>
</dbReference>
<dbReference type="PROSITE" id="PS51192">
    <property type="entry name" value="HELICASE_ATP_BIND_1"/>
    <property type="match status" value="1"/>
</dbReference>
<reference evidence="11" key="1">
    <citation type="submission" date="2022-07" db="EMBL/GenBank/DDBJ databases">
        <title>Genome Sequence of Leucocoprinus birnbaumii.</title>
        <authorList>
            <person name="Buettner E."/>
        </authorList>
    </citation>
    <scope>NUCLEOTIDE SEQUENCE</scope>
    <source>
        <strain evidence="11">VT141</strain>
    </source>
</reference>
<dbReference type="Pfam" id="PF00271">
    <property type="entry name" value="Helicase_C"/>
    <property type="match status" value="1"/>
</dbReference>